<dbReference type="InterPro" id="IPR036273">
    <property type="entry name" value="CRAL/TRIO_N_dom_sf"/>
</dbReference>
<sequence length="310" mass="36089">MFNRLRSLSKPPSPVDDGPTCSIPILEPPGNIPTPVSSLDDTQQEKVTRLRNHFDEYMLPDTDEYYENEKGFLTDNTLRRYLRARKWDVQAAIKMLEATVQWRRTEKPECYDPDYISPEAETGKMYFSGFDKTGRPIWIMRPRLENSKNSERQVKHIIFSLERAIRLMPAGVENISIIVDFKDASSGQSPSVATCKKFLDILGNHYPERLGKAFVVSAPWVFHATFKIISVFMDPVTLAKIKFAIDKKDDSEKERQKSQTENEWVFLEDYIDVHQLESVYGGTYNFKYDFDVYWNALLDHTGRPYKVVRY</sequence>
<evidence type="ECO:0000313" key="4">
    <source>
        <dbReference type="Proteomes" id="UP000612746"/>
    </source>
</evidence>
<evidence type="ECO:0000313" key="3">
    <source>
        <dbReference type="EMBL" id="KAG2179396.1"/>
    </source>
</evidence>
<dbReference type="PANTHER" id="PTHR45824">
    <property type="entry name" value="GH16843P"/>
    <property type="match status" value="1"/>
</dbReference>
<proteinExistence type="predicted"/>
<organism evidence="3 4">
    <name type="scientific">Umbelopsis vinacea</name>
    <dbReference type="NCBI Taxonomy" id="44442"/>
    <lineage>
        <taxon>Eukaryota</taxon>
        <taxon>Fungi</taxon>
        <taxon>Fungi incertae sedis</taxon>
        <taxon>Mucoromycota</taxon>
        <taxon>Mucoromycotina</taxon>
        <taxon>Umbelopsidomycetes</taxon>
        <taxon>Umbelopsidales</taxon>
        <taxon>Umbelopsidaceae</taxon>
        <taxon>Umbelopsis</taxon>
    </lineage>
</organism>
<dbReference type="InterPro" id="IPR052578">
    <property type="entry name" value="PI_Transfer_CRAL-TRIO"/>
</dbReference>
<dbReference type="PROSITE" id="PS50191">
    <property type="entry name" value="CRAL_TRIO"/>
    <property type="match status" value="1"/>
</dbReference>
<dbReference type="GO" id="GO:0008526">
    <property type="term" value="F:phosphatidylinositol transfer activity"/>
    <property type="evidence" value="ECO:0007669"/>
    <property type="project" value="TreeGrafter"/>
</dbReference>
<dbReference type="Pfam" id="PF00650">
    <property type="entry name" value="CRAL_TRIO"/>
    <property type="match status" value="1"/>
</dbReference>
<keyword evidence="4" id="KW-1185">Reference proteome</keyword>
<feature type="domain" description="CRAL-TRIO" evidence="2">
    <location>
        <begin position="127"/>
        <end position="288"/>
    </location>
</feature>
<dbReference type="Gene3D" id="3.40.525.10">
    <property type="entry name" value="CRAL-TRIO lipid binding domain"/>
    <property type="match status" value="1"/>
</dbReference>
<accession>A0A8H7PSQ7</accession>
<dbReference type="AlphaFoldDB" id="A0A8H7PSQ7"/>
<dbReference type="CDD" id="cd00170">
    <property type="entry name" value="SEC14"/>
    <property type="match status" value="1"/>
</dbReference>
<dbReference type="SUPFAM" id="SSF46938">
    <property type="entry name" value="CRAL/TRIO N-terminal domain"/>
    <property type="match status" value="1"/>
</dbReference>
<dbReference type="InterPro" id="IPR011074">
    <property type="entry name" value="CRAL/TRIO_N_dom"/>
</dbReference>
<protein>
    <recommendedName>
        <fullName evidence="2">CRAL-TRIO domain-containing protein</fullName>
    </recommendedName>
</protein>
<dbReference type="InterPro" id="IPR001251">
    <property type="entry name" value="CRAL-TRIO_dom"/>
</dbReference>
<dbReference type="EMBL" id="JAEPRA010000010">
    <property type="protein sequence ID" value="KAG2179396.1"/>
    <property type="molecule type" value="Genomic_DNA"/>
</dbReference>
<dbReference type="SMART" id="SM01100">
    <property type="entry name" value="CRAL_TRIO_N"/>
    <property type="match status" value="1"/>
</dbReference>
<evidence type="ECO:0000256" key="1">
    <source>
        <dbReference type="SAM" id="MobiDB-lite"/>
    </source>
</evidence>
<dbReference type="InterPro" id="IPR036865">
    <property type="entry name" value="CRAL-TRIO_dom_sf"/>
</dbReference>
<feature type="region of interest" description="Disordered" evidence="1">
    <location>
        <begin position="1"/>
        <end position="20"/>
    </location>
</feature>
<dbReference type="OrthoDB" id="75724at2759"/>
<reference evidence="3" key="1">
    <citation type="submission" date="2020-12" db="EMBL/GenBank/DDBJ databases">
        <title>Metabolic potential, ecology and presence of endohyphal bacteria is reflected in genomic diversity of Mucoromycotina.</title>
        <authorList>
            <person name="Muszewska A."/>
            <person name="Okrasinska A."/>
            <person name="Steczkiewicz K."/>
            <person name="Drgas O."/>
            <person name="Orlowska M."/>
            <person name="Perlinska-Lenart U."/>
            <person name="Aleksandrzak-Piekarczyk T."/>
            <person name="Szatraj K."/>
            <person name="Zielenkiewicz U."/>
            <person name="Pilsyk S."/>
            <person name="Malc E."/>
            <person name="Mieczkowski P."/>
            <person name="Kruszewska J.S."/>
            <person name="Biernat P."/>
            <person name="Pawlowska J."/>
        </authorList>
    </citation>
    <scope>NUCLEOTIDE SEQUENCE</scope>
    <source>
        <strain evidence="3">WA0000051536</strain>
    </source>
</reference>
<dbReference type="Pfam" id="PF03765">
    <property type="entry name" value="CRAL_TRIO_N"/>
    <property type="match status" value="1"/>
</dbReference>
<dbReference type="SMART" id="SM00516">
    <property type="entry name" value="SEC14"/>
    <property type="match status" value="1"/>
</dbReference>
<dbReference type="Proteomes" id="UP000612746">
    <property type="component" value="Unassembled WGS sequence"/>
</dbReference>
<name>A0A8H7PSQ7_9FUNG</name>
<dbReference type="SUPFAM" id="SSF52087">
    <property type="entry name" value="CRAL/TRIO domain"/>
    <property type="match status" value="1"/>
</dbReference>
<dbReference type="PANTHER" id="PTHR45824:SF29">
    <property type="entry name" value="GH16843P"/>
    <property type="match status" value="1"/>
</dbReference>
<evidence type="ECO:0000259" key="2">
    <source>
        <dbReference type="PROSITE" id="PS50191"/>
    </source>
</evidence>
<gene>
    <name evidence="3" type="ORF">INT44_006242</name>
</gene>
<comment type="caution">
    <text evidence="3">The sequence shown here is derived from an EMBL/GenBank/DDBJ whole genome shotgun (WGS) entry which is preliminary data.</text>
</comment>